<organism evidence="2 3">
    <name type="scientific">Ascobolus immersus RN42</name>
    <dbReference type="NCBI Taxonomy" id="1160509"/>
    <lineage>
        <taxon>Eukaryota</taxon>
        <taxon>Fungi</taxon>
        <taxon>Dikarya</taxon>
        <taxon>Ascomycota</taxon>
        <taxon>Pezizomycotina</taxon>
        <taxon>Pezizomycetes</taxon>
        <taxon>Pezizales</taxon>
        <taxon>Ascobolaceae</taxon>
        <taxon>Ascobolus</taxon>
    </lineage>
</organism>
<sequence>MALGFFTSRPSTRKSSTSISKKEEWVYFVDAERSHDIPYEEPPTQPTLGGEQWLVETDLDFEVDVEAENGAPFRTDADRAAREAKRRDLLQRRKSYTRRLSSASTEKKKLEEVEEVKEFEPEGDRGGWRMGWGREFGRLVLGMLSEIAFVVVSDKRL</sequence>
<gene>
    <name evidence="2" type="ORF">BJ508DRAFT_312323</name>
</gene>
<reference evidence="2 3" key="1">
    <citation type="journal article" date="2018" name="Nat. Ecol. Evol.">
        <title>Pezizomycetes genomes reveal the molecular basis of ectomycorrhizal truffle lifestyle.</title>
        <authorList>
            <person name="Murat C."/>
            <person name="Payen T."/>
            <person name="Noel B."/>
            <person name="Kuo A."/>
            <person name="Morin E."/>
            <person name="Chen J."/>
            <person name="Kohler A."/>
            <person name="Krizsan K."/>
            <person name="Balestrini R."/>
            <person name="Da Silva C."/>
            <person name="Montanini B."/>
            <person name="Hainaut M."/>
            <person name="Levati E."/>
            <person name="Barry K.W."/>
            <person name="Belfiori B."/>
            <person name="Cichocki N."/>
            <person name="Clum A."/>
            <person name="Dockter R.B."/>
            <person name="Fauchery L."/>
            <person name="Guy J."/>
            <person name="Iotti M."/>
            <person name="Le Tacon F."/>
            <person name="Lindquist E.A."/>
            <person name="Lipzen A."/>
            <person name="Malagnac F."/>
            <person name="Mello A."/>
            <person name="Molinier V."/>
            <person name="Miyauchi S."/>
            <person name="Poulain J."/>
            <person name="Riccioni C."/>
            <person name="Rubini A."/>
            <person name="Sitrit Y."/>
            <person name="Splivallo R."/>
            <person name="Traeger S."/>
            <person name="Wang M."/>
            <person name="Zifcakova L."/>
            <person name="Wipf D."/>
            <person name="Zambonelli A."/>
            <person name="Paolocci F."/>
            <person name="Nowrousian M."/>
            <person name="Ottonello S."/>
            <person name="Baldrian P."/>
            <person name="Spatafora J.W."/>
            <person name="Henrissat B."/>
            <person name="Nagy L.G."/>
            <person name="Aury J.M."/>
            <person name="Wincker P."/>
            <person name="Grigoriev I.V."/>
            <person name="Bonfante P."/>
            <person name="Martin F.M."/>
        </authorList>
    </citation>
    <scope>NUCLEOTIDE SEQUENCE [LARGE SCALE GENOMIC DNA]</scope>
    <source>
        <strain evidence="2 3">RN42</strain>
    </source>
</reference>
<proteinExistence type="predicted"/>
<dbReference type="AlphaFoldDB" id="A0A3N4HSK0"/>
<protein>
    <submittedName>
        <fullName evidence="2">Uncharacterized protein</fullName>
    </submittedName>
</protein>
<evidence type="ECO:0000313" key="2">
    <source>
        <dbReference type="EMBL" id="RPA75021.1"/>
    </source>
</evidence>
<feature type="region of interest" description="Disordered" evidence="1">
    <location>
        <begin position="1"/>
        <end position="20"/>
    </location>
</feature>
<dbReference type="Proteomes" id="UP000275078">
    <property type="component" value="Unassembled WGS sequence"/>
</dbReference>
<keyword evidence="3" id="KW-1185">Reference proteome</keyword>
<dbReference type="EMBL" id="ML119773">
    <property type="protein sequence ID" value="RPA75021.1"/>
    <property type="molecule type" value="Genomic_DNA"/>
</dbReference>
<feature type="compositionally biased region" description="Low complexity" evidence="1">
    <location>
        <begin position="7"/>
        <end position="19"/>
    </location>
</feature>
<evidence type="ECO:0000313" key="3">
    <source>
        <dbReference type="Proteomes" id="UP000275078"/>
    </source>
</evidence>
<evidence type="ECO:0000256" key="1">
    <source>
        <dbReference type="SAM" id="MobiDB-lite"/>
    </source>
</evidence>
<name>A0A3N4HSK0_ASCIM</name>
<accession>A0A3N4HSK0</accession>